<reference evidence="1 2" key="1">
    <citation type="submission" date="2016-11" db="EMBL/GenBank/DDBJ databases">
        <authorList>
            <person name="Jaros S."/>
            <person name="Januszkiewicz K."/>
            <person name="Wedrychowicz H."/>
        </authorList>
    </citation>
    <scope>NUCLEOTIDE SEQUENCE [LARGE SCALE GENOMIC DNA]</scope>
    <source>
        <strain evidence="1 2">ATCC 23634</strain>
    </source>
</reference>
<organism evidence="1 2">
    <name type="scientific">Devosia enhydra</name>
    <dbReference type="NCBI Taxonomy" id="665118"/>
    <lineage>
        <taxon>Bacteria</taxon>
        <taxon>Pseudomonadati</taxon>
        <taxon>Pseudomonadota</taxon>
        <taxon>Alphaproteobacteria</taxon>
        <taxon>Hyphomicrobiales</taxon>
        <taxon>Devosiaceae</taxon>
        <taxon>Devosia</taxon>
    </lineage>
</organism>
<sequence>MTLDATKASSRILDDYPILLATIRLPDGKAYACDQREAVTSRGQSYLPGLVISRPQDDGKPAECAIEIANVGNRIANLVEIMDRTVPIDLELVWASAPDTVFAAYPGLVIRSAEVPLVAARFSLVQDVPVDEPVSGIRATAQHFPGLEYGF</sequence>
<accession>A0A1K2I111</accession>
<keyword evidence="2" id="KW-1185">Reference proteome</keyword>
<dbReference type="STRING" id="665118.SAMN02983003_3180"/>
<name>A0A1K2I111_9HYPH</name>
<dbReference type="RefSeq" id="WP_072345272.1">
    <property type="nucleotide sequence ID" value="NZ_FPKU01000003.1"/>
</dbReference>
<evidence type="ECO:0008006" key="3">
    <source>
        <dbReference type="Google" id="ProtNLM"/>
    </source>
</evidence>
<protein>
    <recommendedName>
        <fullName evidence="3">DUF1833 domain-containing protein</fullName>
    </recommendedName>
</protein>
<gene>
    <name evidence="1" type="ORF">SAMN02983003_3180</name>
</gene>
<evidence type="ECO:0000313" key="1">
    <source>
        <dbReference type="EMBL" id="SFZ86008.1"/>
    </source>
</evidence>
<evidence type="ECO:0000313" key="2">
    <source>
        <dbReference type="Proteomes" id="UP000183447"/>
    </source>
</evidence>
<dbReference type="EMBL" id="FPKU01000003">
    <property type="protein sequence ID" value="SFZ86008.1"/>
    <property type="molecule type" value="Genomic_DNA"/>
</dbReference>
<dbReference type="AlphaFoldDB" id="A0A1K2I111"/>
<dbReference type="Proteomes" id="UP000183447">
    <property type="component" value="Unassembled WGS sequence"/>
</dbReference>
<proteinExistence type="predicted"/>